<accession>A0A371CPZ6</accession>
<keyword evidence="2" id="KW-1185">Reference proteome</keyword>
<dbReference type="Proteomes" id="UP000256964">
    <property type="component" value="Unassembled WGS sequence"/>
</dbReference>
<reference evidence="1 2" key="1">
    <citation type="journal article" date="2018" name="Biotechnol. Biofuels">
        <title>Integrative visual omics of the white-rot fungus Polyporus brumalis exposes the biotechnological potential of its oxidative enzymes for delignifying raw plant biomass.</title>
        <authorList>
            <person name="Miyauchi S."/>
            <person name="Rancon A."/>
            <person name="Drula E."/>
            <person name="Hage H."/>
            <person name="Chaduli D."/>
            <person name="Favel A."/>
            <person name="Grisel S."/>
            <person name="Henrissat B."/>
            <person name="Herpoel-Gimbert I."/>
            <person name="Ruiz-Duenas F.J."/>
            <person name="Chevret D."/>
            <person name="Hainaut M."/>
            <person name="Lin J."/>
            <person name="Wang M."/>
            <person name="Pangilinan J."/>
            <person name="Lipzen A."/>
            <person name="Lesage-Meessen L."/>
            <person name="Navarro D."/>
            <person name="Riley R."/>
            <person name="Grigoriev I.V."/>
            <person name="Zhou S."/>
            <person name="Raouche S."/>
            <person name="Rosso M.N."/>
        </authorList>
    </citation>
    <scope>NUCLEOTIDE SEQUENCE [LARGE SCALE GENOMIC DNA]</scope>
    <source>
        <strain evidence="1 2">BRFM 1820</strain>
    </source>
</reference>
<name>A0A371CPZ6_9APHY</name>
<protein>
    <submittedName>
        <fullName evidence="1">Uncharacterized protein</fullName>
    </submittedName>
</protein>
<organism evidence="1 2">
    <name type="scientific">Lentinus brumalis</name>
    <dbReference type="NCBI Taxonomy" id="2498619"/>
    <lineage>
        <taxon>Eukaryota</taxon>
        <taxon>Fungi</taxon>
        <taxon>Dikarya</taxon>
        <taxon>Basidiomycota</taxon>
        <taxon>Agaricomycotina</taxon>
        <taxon>Agaricomycetes</taxon>
        <taxon>Polyporales</taxon>
        <taxon>Polyporaceae</taxon>
        <taxon>Lentinus</taxon>
    </lineage>
</organism>
<evidence type="ECO:0000313" key="1">
    <source>
        <dbReference type="EMBL" id="RDX42341.1"/>
    </source>
</evidence>
<evidence type="ECO:0000313" key="2">
    <source>
        <dbReference type="Proteomes" id="UP000256964"/>
    </source>
</evidence>
<dbReference type="EMBL" id="KZ857487">
    <property type="protein sequence ID" value="RDX42341.1"/>
    <property type="molecule type" value="Genomic_DNA"/>
</dbReference>
<dbReference type="AlphaFoldDB" id="A0A371CPZ6"/>
<proteinExistence type="predicted"/>
<sequence length="120" mass="13285">MYRKRRRSVPFQCLYSCFGVFARTPAYFGGVFAKSIVDGSVRRPVLSPPSPIHSCRGASSTRRSLAWGLHSCAPYFSGSSNHVELCCVAANVVGYLSSSARRQARNRTPCRRPEVGWRGI</sequence>
<gene>
    <name evidence="1" type="ORF">OH76DRAFT_115273</name>
</gene>